<dbReference type="InterPro" id="IPR001007">
    <property type="entry name" value="VWF_dom"/>
</dbReference>
<feature type="disulfide bond" evidence="7">
    <location>
        <begin position="252"/>
        <end position="267"/>
    </location>
</feature>
<evidence type="ECO:0000256" key="8">
    <source>
        <dbReference type="SAM" id="MobiDB-lite"/>
    </source>
</evidence>
<dbReference type="AlphaFoldDB" id="A0A194QQV9"/>
<comment type="caution">
    <text evidence="7">Lacks conserved residue(s) required for the propagation of feature annotation.</text>
</comment>
<feature type="disulfide bond" evidence="7">
    <location>
        <begin position="157"/>
        <end position="167"/>
    </location>
</feature>
<organism evidence="10 11">
    <name type="scientific">Papilio machaon</name>
    <name type="common">Old World swallowtail butterfly</name>
    <dbReference type="NCBI Taxonomy" id="76193"/>
    <lineage>
        <taxon>Eukaryota</taxon>
        <taxon>Metazoa</taxon>
        <taxon>Ecdysozoa</taxon>
        <taxon>Arthropoda</taxon>
        <taxon>Hexapoda</taxon>
        <taxon>Insecta</taxon>
        <taxon>Pterygota</taxon>
        <taxon>Neoptera</taxon>
        <taxon>Endopterygota</taxon>
        <taxon>Lepidoptera</taxon>
        <taxon>Glossata</taxon>
        <taxon>Ditrysia</taxon>
        <taxon>Papilionoidea</taxon>
        <taxon>Papilionidae</taxon>
        <taxon>Papilioninae</taxon>
        <taxon>Papilio</taxon>
    </lineage>
</organism>
<feature type="disulfide bond" evidence="7">
    <location>
        <begin position="872"/>
        <end position="887"/>
    </location>
</feature>
<feature type="domain" description="Pacifastin" evidence="9">
    <location>
        <begin position="180"/>
        <end position="214"/>
    </location>
</feature>
<keyword evidence="11" id="KW-1185">Reference proteome</keyword>
<feature type="disulfide bond" evidence="7">
    <location>
        <begin position="644"/>
        <end position="654"/>
    </location>
</feature>
<accession>A0A194QQV9</accession>
<evidence type="ECO:0000256" key="3">
    <source>
        <dbReference type="ARBA" id="ARBA00022690"/>
    </source>
</evidence>
<evidence type="ECO:0000313" key="10">
    <source>
        <dbReference type="EMBL" id="KPJ07734.1"/>
    </source>
</evidence>
<dbReference type="InterPro" id="IPR036201">
    <property type="entry name" value="Pacifastin_dom_sf"/>
</dbReference>
<reference evidence="10 11" key="1">
    <citation type="journal article" date="2015" name="Nat. Commun.">
        <title>Outbred genome sequencing and CRISPR/Cas9 gene editing in butterflies.</title>
        <authorList>
            <person name="Li X."/>
            <person name="Fan D."/>
            <person name="Zhang W."/>
            <person name="Liu G."/>
            <person name="Zhang L."/>
            <person name="Zhao L."/>
            <person name="Fang X."/>
            <person name="Chen L."/>
            <person name="Dong Y."/>
            <person name="Chen Y."/>
            <person name="Ding Y."/>
            <person name="Zhao R."/>
            <person name="Feng M."/>
            <person name="Zhu Y."/>
            <person name="Feng Y."/>
            <person name="Jiang X."/>
            <person name="Zhu D."/>
            <person name="Xiang H."/>
            <person name="Feng X."/>
            <person name="Li S."/>
            <person name="Wang J."/>
            <person name="Zhang G."/>
            <person name="Kronforst M.R."/>
            <person name="Wang W."/>
        </authorList>
    </citation>
    <scope>NUCLEOTIDE SEQUENCE [LARGE SCALE GENOMIC DNA]</scope>
    <source>
        <strain evidence="10">Ya'a_city_454_Pm</strain>
        <tissue evidence="10">Whole body</tissue>
    </source>
</reference>
<feature type="domain" description="Pacifastin" evidence="9">
    <location>
        <begin position="628"/>
        <end position="662"/>
    </location>
</feature>
<feature type="disulfide bond" evidence="7">
    <location>
        <begin position="641"/>
        <end position="659"/>
    </location>
</feature>
<dbReference type="GO" id="GO:0004867">
    <property type="term" value="F:serine-type endopeptidase inhibitor activity"/>
    <property type="evidence" value="ECO:0007669"/>
    <property type="project" value="UniProtKB-UniRule"/>
</dbReference>
<evidence type="ECO:0000313" key="11">
    <source>
        <dbReference type="Proteomes" id="UP000053240"/>
    </source>
</evidence>
<protein>
    <submittedName>
        <fullName evidence="10">Pacifastin-like protease inhibitor cvp4</fullName>
    </submittedName>
</protein>
<feature type="disulfide bond" evidence="7">
    <location>
        <begin position="631"/>
        <end position="646"/>
    </location>
</feature>
<feature type="site" description="Reactive bond" evidence="7">
    <location>
        <begin position="897"/>
        <end position="898"/>
    </location>
</feature>
<feature type="domain" description="Pacifastin" evidence="9">
    <location>
        <begin position="425"/>
        <end position="460"/>
    </location>
</feature>
<keyword evidence="5 7" id="KW-1015">Disulfide bond</keyword>
<evidence type="ECO:0000259" key="9">
    <source>
        <dbReference type="PROSITE" id="PS51446"/>
    </source>
</evidence>
<gene>
    <name evidence="10" type="ORF">RR48_11290</name>
</gene>
<evidence type="ECO:0000256" key="5">
    <source>
        <dbReference type="ARBA" id="ARBA00023157"/>
    </source>
</evidence>
<feature type="domain" description="Pacifastin" evidence="9">
    <location>
        <begin position="361"/>
        <end position="396"/>
    </location>
</feature>
<comment type="similarity">
    <text evidence="6 7">Belongs to the protease inhibitor I19 family.</text>
</comment>
<evidence type="ECO:0000256" key="7">
    <source>
        <dbReference type="PROSITE-ProRule" id="PRU00776"/>
    </source>
</evidence>
<keyword evidence="4 7" id="KW-0722">Serine protease inhibitor</keyword>
<feature type="disulfide bond" evidence="7">
    <location>
        <begin position="193"/>
        <end position="211"/>
    </location>
</feature>
<proteinExistence type="inferred from homology"/>
<feature type="disulfide bond" evidence="7">
    <location>
        <begin position="154"/>
        <end position="172"/>
    </location>
</feature>
<feature type="disulfide bond" evidence="7">
    <location>
        <begin position="364"/>
        <end position="379"/>
    </location>
</feature>
<evidence type="ECO:0000256" key="2">
    <source>
        <dbReference type="ARBA" id="ARBA00022525"/>
    </source>
</evidence>
<feature type="domain" description="Pacifastin" evidence="9">
    <location>
        <begin position="141"/>
        <end position="175"/>
    </location>
</feature>
<evidence type="ECO:0000256" key="4">
    <source>
        <dbReference type="ARBA" id="ARBA00022900"/>
    </source>
</evidence>
<feature type="disulfide bond" evidence="7">
    <location>
        <begin position="428"/>
        <end position="443"/>
    </location>
</feature>
<name>A0A194QQV9_PAPMA</name>
<feature type="domain" description="Pacifastin" evidence="9">
    <location>
        <begin position="479"/>
        <end position="514"/>
    </location>
</feature>
<feature type="disulfide bond" evidence="7">
    <location>
        <begin position="144"/>
        <end position="159"/>
    </location>
</feature>
<feature type="disulfide bond" evidence="7">
    <location>
        <begin position="885"/>
        <end position="895"/>
    </location>
</feature>
<feature type="disulfide bond" evidence="7">
    <location>
        <begin position="183"/>
        <end position="198"/>
    </location>
</feature>
<feature type="disulfide bond" evidence="7">
    <location>
        <begin position="882"/>
        <end position="900"/>
    </location>
</feature>
<keyword evidence="3 7" id="KW-0646">Protease inhibitor</keyword>
<feature type="domain" description="Pacifastin" evidence="9">
    <location>
        <begin position="249"/>
        <end position="284"/>
    </location>
</feature>
<dbReference type="GO" id="GO:0005576">
    <property type="term" value="C:extracellular region"/>
    <property type="evidence" value="ECO:0007669"/>
    <property type="project" value="UniProtKB-SubCell"/>
</dbReference>
<dbReference type="EMBL" id="KQ461181">
    <property type="protein sequence ID" value="KPJ07734.1"/>
    <property type="molecule type" value="Genomic_DNA"/>
</dbReference>
<feature type="disulfide bond" evidence="7">
    <location>
        <begin position="196"/>
        <end position="206"/>
    </location>
</feature>
<feature type="compositionally biased region" description="Basic and acidic residues" evidence="8">
    <location>
        <begin position="404"/>
        <end position="413"/>
    </location>
</feature>
<feature type="region of interest" description="Disordered" evidence="8">
    <location>
        <begin position="404"/>
        <end position="429"/>
    </location>
</feature>
<feature type="disulfide bond" evidence="7">
    <location>
        <begin position="482"/>
        <end position="497"/>
    </location>
</feature>
<evidence type="ECO:0000256" key="1">
    <source>
        <dbReference type="ARBA" id="ARBA00004613"/>
    </source>
</evidence>
<sequence length="921" mass="103378">MIVWLLSQLFDANNRTAIIARVKGQLKYRTTERRAPETPRLSFELPDLLGTNPSAEVQCLAGTEWNSNCHSCRCLSSGIAECFKEELCDTSITADPIPCKPHTVFSRDCSSCICLPNGKAQCTQAVCNRSNIPKKSELLSGKECSPGSKWSSQCNECHCTSEGYASCTEMKCPGQENEAMLRCAPDTVWMNECNTCWCTTDGRAMCTRMGCMVLPAIDFKENATEEPIISKDYGIEYILLDDTRNLLKRSVCKPNSEFQMDCNPCQCAADGQSFSCTTNECMEKDDDVINKDVEVFMKDEGVDHIEKNSEVVCKPRVIFHIGCNTCHCNFDGSDFSCTNKPCPLPKDVEIFHELKNARVIKQKCRPDEVFEMDCNMCRCNPDGQSYSCTRRACYPDDDVQKADSIAEKKDKVSSRKRRAPPQEPPKACQPGQEFRIDCNKCLCNNEGHDFSCTRIDCAMLNSNNNGGVRKKRETTEEITTNCSAGAAFQRACNVCLCGADGQRATCTTHDCDQVKTNDGLNAPESDPNFRCNPGEQFKRECNDCTCSADGKSKLSLNSWSYFRNRTHSEEFPVSVALTTGCLSHGIPQPVAYYFLNHHQLTIRPHSRSSELTQANLSSVPEYLAIKEGDPCVKGKMYKISCNTCHCADTNTLYCTKMACLEHEDIKRFSLIKKRSPQRNLREGIEMETKKDKKYLPDLPEGRCVPGKLYNKECQKCYCNYIGKPLCNPSKPAKCKEPPKITDVSTPIDVSPPITNKEFWQLPILPHSAAKCQSGKIYLIDCNTCLCLDNGNLLCETLLCLNKDEENTIKAKKWSGVKCKNTDETLSDRCIRCDCNNNITECRPVLGCAMPALMKLHGNTKMRFNLDVKKEKCKPGAVYKTDCNHCYCQPDLSLRCTQKSCLNYRQALKLKNLRSYLQKHGL</sequence>
<dbReference type="SUPFAM" id="SSF57283">
    <property type="entry name" value="PMP inhibitors"/>
    <property type="match status" value="11"/>
</dbReference>
<dbReference type="SMART" id="SM00215">
    <property type="entry name" value="VWC_out"/>
    <property type="match status" value="2"/>
</dbReference>
<dbReference type="PROSITE" id="PS51446">
    <property type="entry name" value="PACIFASTIN"/>
    <property type="match status" value="8"/>
</dbReference>
<comment type="subcellular location">
    <subcellularLocation>
        <location evidence="1">Secreted</location>
    </subcellularLocation>
</comment>
<dbReference type="Pfam" id="PF05375">
    <property type="entry name" value="Pacifastin_I"/>
    <property type="match status" value="7"/>
</dbReference>
<feature type="domain" description="Pacifastin" evidence="9">
    <location>
        <begin position="869"/>
        <end position="903"/>
    </location>
</feature>
<evidence type="ECO:0000256" key="6">
    <source>
        <dbReference type="ARBA" id="ARBA00029459"/>
    </source>
</evidence>
<dbReference type="InParanoid" id="A0A194QQV9"/>
<dbReference type="InterPro" id="IPR008037">
    <property type="entry name" value="Pacifastin_dom"/>
</dbReference>
<keyword evidence="2" id="KW-0964">Secreted</keyword>
<dbReference type="Proteomes" id="UP000053240">
    <property type="component" value="Unassembled WGS sequence"/>
</dbReference>